<proteinExistence type="predicted"/>
<name>A0A0H5CZ03_9RHOB</name>
<keyword evidence="2" id="KW-1185">Reference proteome</keyword>
<dbReference type="InterPro" id="IPR006498">
    <property type="entry name" value="Tail_tube"/>
</dbReference>
<gene>
    <name evidence="1" type="ORF">NIT7321_00592</name>
</gene>
<organism evidence="1 2">
    <name type="scientific">Phaeobacter italicus</name>
    <dbReference type="NCBI Taxonomy" id="481446"/>
    <lineage>
        <taxon>Bacteria</taxon>
        <taxon>Pseudomonadati</taxon>
        <taxon>Pseudomonadota</taxon>
        <taxon>Alphaproteobacteria</taxon>
        <taxon>Rhodobacterales</taxon>
        <taxon>Roseobacteraceae</taxon>
        <taxon>Phaeobacter</taxon>
    </lineage>
</organism>
<evidence type="ECO:0000313" key="1">
    <source>
        <dbReference type="EMBL" id="CRL09758.1"/>
    </source>
</evidence>
<reference evidence="2" key="1">
    <citation type="submission" date="2015-05" db="EMBL/GenBank/DDBJ databases">
        <authorList>
            <person name="Rodrigo-Torres Lidia"/>
            <person name="Arahal R.David."/>
        </authorList>
    </citation>
    <scope>NUCLEOTIDE SEQUENCE [LARGE SCALE GENOMIC DNA]</scope>
    <source>
        <strain evidence="2">CECT 7321</strain>
    </source>
</reference>
<dbReference type="AlphaFoldDB" id="A0A0H5CZ03"/>
<accession>A0A0H5CZ03</accession>
<sequence length="169" mass="18404">MKATPAFILRNCVLWADNDVKAGQTSDIGLNMPKEKNEKMRNGGMVKDRSIAMGYELEDLEFSLTAVDPATIKLMTGRPGAEHAFMVTGALVDEDGTVTSAVYTMRGRLTSSDAGRWKPGDPAEMKCTVVQNYAKLEIGGEEIFEIDDFDYSVGGQSQTGEIRSALLLD</sequence>
<protein>
    <submittedName>
        <fullName evidence="1">Major tail tube protein</fullName>
    </submittedName>
</protein>
<evidence type="ECO:0000313" key="2">
    <source>
        <dbReference type="Proteomes" id="UP000043764"/>
    </source>
</evidence>
<dbReference type="RefSeq" id="WP_050672538.1">
    <property type="nucleotide sequence ID" value="NZ_CVRL01000006.1"/>
</dbReference>
<dbReference type="EMBL" id="CVRL01000006">
    <property type="protein sequence ID" value="CRL09758.1"/>
    <property type="molecule type" value="Genomic_DNA"/>
</dbReference>
<dbReference type="Pfam" id="PF04985">
    <property type="entry name" value="Phage_tube"/>
    <property type="match status" value="1"/>
</dbReference>
<dbReference type="Proteomes" id="UP000043764">
    <property type="component" value="Unassembled WGS sequence"/>
</dbReference>